<gene>
    <name evidence="1" type="ORF">GCM10010976_03980</name>
</gene>
<reference evidence="1" key="2">
    <citation type="submission" date="2020-09" db="EMBL/GenBank/DDBJ databases">
        <authorList>
            <person name="Sun Q."/>
            <person name="Zhou Y."/>
        </authorList>
    </citation>
    <scope>NUCLEOTIDE SEQUENCE</scope>
    <source>
        <strain evidence="1">CGMCC 1.12751</strain>
    </source>
</reference>
<name>A0A917GBE6_9FLAO</name>
<reference evidence="1" key="1">
    <citation type="journal article" date="2014" name="Int. J. Syst. Evol. Microbiol.">
        <title>Complete genome sequence of Corynebacterium casei LMG S-19264T (=DSM 44701T), isolated from a smear-ripened cheese.</title>
        <authorList>
            <consortium name="US DOE Joint Genome Institute (JGI-PGF)"/>
            <person name="Walter F."/>
            <person name="Albersmeier A."/>
            <person name="Kalinowski J."/>
            <person name="Ruckert C."/>
        </authorList>
    </citation>
    <scope>NUCLEOTIDE SEQUENCE</scope>
    <source>
        <strain evidence="1">CGMCC 1.12751</strain>
    </source>
</reference>
<keyword evidence="2" id="KW-1185">Reference proteome</keyword>
<evidence type="ECO:0000313" key="2">
    <source>
        <dbReference type="Proteomes" id="UP000625976"/>
    </source>
</evidence>
<sequence>MLSCGSYPKKQNFKLDQSASKNIENPYFSDASKDYVYKATIDVYDKHFGGLLIIKKIGDNNHRVVFTTEMGNKLFDFTFLKDDFKVNFILDEFNKKILINILKKDFKVLITENLNVLKSFSDTEKAIFETNIYNKRHYYFFNESQLTQVIRTKNGKENVRFLYSKINKHLANQIEIKHRNINLEIKLKSITQ</sequence>
<organism evidence="1 2">
    <name type="scientific">Bizionia arctica</name>
    <dbReference type="NCBI Taxonomy" id="1495645"/>
    <lineage>
        <taxon>Bacteria</taxon>
        <taxon>Pseudomonadati</taxon>
        <taxon>Bacteroidota</taxon>
        <taxon>Flavobacteriia</taxon>
        <taxon>Flavobacteriales</taxon>
        <taxon>Flavobacteriaceae</taxon>
        <taxon>Bizionia</taxon>
    </lineage>
</organism>
<comment type="caution">
    <text evidence="1">The sequence shown here is derived from an EMBL/GenBank/DDBJ whole genome shotgun (WGS) entry which is preliminary data.</text>
</comment>
<dbReference type="EMBL" id="BMFQ01000001">
    <property type="protein sequence ID" value="GGG35521.1"/>
    <property type="molecule type" value="Genomic_DNA"/>
</dbReference>
<proteinExistence type="predicted"/>
<accession>A0A917GBE6</accession>
<evidence type="ECO:0000313" key="1">
    <source>
        <dbReference type="EMBL" id="GGG35521.1"/>
    </source>
</evidence>
<dbReference type="AlphaFoldDB" id="A0A917GBE6"/>
<dbReference type="Proteomes" id="UP000625976">
    <property type="component" value="Unassembled WGS sequence"/>
</dbReference>
<protein>
    <submittedName>
        <fullName evidence="1">Uncharacterized protein</fullName>
    </submittedName>
</protein>